<dbReference type="AlphaFoldDB" id="A0A9D1HL23"/>
<dbReference type="EC" id="2.1.1.171" evidence="3"/>
<dbReference type="NCBIfam" id="TIGR00095">
    <property type="entry name" value="16S rRNA (guanine(966)-N(2))-methyltransferase RsmD"/>
    <property type="match status" value="1"/>
</dbReference>
<evidence type="ECO:0000256" key="2">
    <source>
        <dbReference type="ARBA" id="ARBA00022679"/>
    </source>
</evidence>
<dbReference type="GO" id="GO:0052913">
    <property type="term" value="F:16S rRNA (guanine(966)-N(2))-methyltransferase activity"/>
    <property type="evidence" value="ECO:0007669"/>
    <property type="project" value="UniProtKB-EC"/>
</dbReference>
<accession>A0A9D1HL23</accession>
<evidence type="ECO:0000256" key="1">
    <source>
        <dbReference type="ARBA" id="ARBA00022603"/>
    </source>
</evidence>
<dbReference type="SUPFAM" id="SSF53335">
    <property type="entry name" value="S-adenosyl-L-methionine-dependent methyltransferases"/>
    <property type="match status" value="1"/>
</dbReference>
<dbReference type="InterPro" id="IPR004398">
    <property type="entry name" value="RNA_MeTrfase_RsmD"/>
</dbReference>
<reference evidence="3" key="2">
    <citation type="journal article" date="2021" name="PeerJ">
        <title>Extensive microbial diversity within the chicken gut microbiome revealed by metagenomics and culture.</title>
        <authorList>
            <person name="Gilroy R."/>
            <person name="Ravi A."/>
            <person name="Getino M."/>
            <person name="Pursley I."/>
            <person name="Horton D.L."/>
            <person name="Alikhan N.F."/>
            <person name="Baker D."/>
            <person name="Gharbi K."/>
            <person name="Hall N."/>
            <person name="Watson M."/>
            <person name="Adriaenssens E.M."/>
            <person name="Foster-Nyarko E."/>
            <person name="Jarju S."/>
            <person name="Secka A."/>
            <person name="Antonio M."/>
            <person name="Oren A."/>
            <person name="Chaudhuri R.R."/>
            <person name="La Ragione R."/>
            <person name="Hildebrand F."/>
            <person name="Pallen M.J."/>
        </authorList>
    </citation>
    <scope>NUCLEOTIDE SEQUENCE</scope>
    <source>
        <strain evidence="3">2830</strain>
    </source>
</reference>
<protein>
    <submittedName>
        <fullName evidence="3">16S rRNA (Guanine(966)-N(2))-methyltransferase RsmD</fullName>
        <ecNumber evidence="3">2.1.1.171</ecNumber>
    </submittedName>
</protein>
<dbReference type="PANTHER" id="PTHR43542">
    <property type="entry name" value="METHYLTRANSFERASE"/>
    <property type="match status" value="1"/>
</dbReference>
<gene>
    <name evidence="3" type="primary">rsmD</name>
    <name evidence="3" type="ORF">IAB00_01350</name>
</gene>
<dbReference type="PANTHER" id="PTHR43542:SF1">
    <property type="entry name" value="METHYLTRANSFERASE"/>
    <property type="match status" value="1"/>
</dbReference>
<dbReference type="EMBL" id="DVMH01000009">
    <property type="protein sequence ID" value="HIU09893.1"/>
    <property type="molecule type" value="Genomic_DNA"/>
</dbReference>
<reference evidence="3" key="1">
    <citation type="submission" date="2020-10" db="EMBL/GenBank/DDBJ databases">
        <authorList>
            <person name="Gilroy R."/>
        </authorList>
    </citation>
    <scope>NUCLEOTIDE SEQUENCE</scope>
    <source>
        <strain evidence="3">2830</strain>
    </source>
</reference>
<dbReference type="Pfam" id="PF03602">
    <property type="entry name" value="Cons_hypoth95"/>
    <property type="match status" value="1"/>
</dbReference>
<dbReference type="InterPro" id="IPR029063">
    <property type="entry name" value="SAM-dependent_MTases_sf"/>
</dbReference>
<keyword evidence="2 3" id="KW-0808">Transferase</keyword>
<dbReference type="PROSITE" id="PS00092">
    <property type="entry name" value="N6_MTASE"/>
    <property type="match status" value="1"/>
</dbReference>
<dbReference type="InterPro" id="IPR002052">
    <property type="entry name" value="DNA_methylase_N6_adenine_CS"/>
</dbReference>
<dbReference type="GO" id="GO:0003676">
    <property type="term" value="F:nucleic acid binding"/>
    <property type="evidence" value="ECO:0007669"/>
    <property type="project" value="InterPro"/>
</dbReference>
<name>A0A9D1HL23_9FIRM</name>
<dbReference type="Gene3D" id="3.40.50.150">
    <property type="entry name" value="Vaccinia Virus protein VP39"/>
    <property type="match status" value="1"/>
</dbReference>
<evidence type="ECO:0000313" key="3">
    <source>
        <dbReference type="EMBL" id="HIU09893.1"/>
    </source>
</evidence>
<evidence type="ECO:0000313" key="4">
    <source>
        <dbReference type="Proteomes" id="UP000824124"/>
    </source>
</evidence>
<proteinExistence type="predicted"/>
<sequence>MRIVSGAAHGKTLLAPKGMNTRPTTERVREAIFSALAPYIEGAKVLDAFAGSGALGLEALSRGAAAAVFIEKDRRALDVLRKNIFACGFNQPAQVLAGDTNHVMQTLSGFDIVLLDPPYNRGLITKIEPQLLSMGFLNEGALVMLETSSKEPELFTDGRWQLYKSRVYGDTAIYYYGIG</sequence>
<dbReference type="CDD" id="cd02440">
    <property type="entry name" value="AdoMet_MTases"/>
    <property type="match status" value="1"/>
</dbReference>
<dbReference type="Proteomes" id="UP000824124">
    <property type="component" value="Unassembled WGS sequence"/>
</dbReference>
<comment type="caution">
    <text evidence="3">The sequence shown here is derived from an EMBL/GenBank/DDBJ whole genome shotgun (WGS) entry which is preliminary data.</text>
</comment>
<organism evidence="3 4">
    <name type="scientific">Candidatus Avidehalobacter gallistercoris</name>
    <dbReference type="NCBI Taxonomy" id="2840694"/>
    <lineage>
        <taxon>Bacteria</taxon>
        <taxon>Bacillati</taxon>
        <taxon>Bacillota</taxon>
        <taxon>Clostridia</taxon>
        <taxon>Eubacteriales</taxon>
        <taxon>Peptococcaceae</taxon>
        <taxon>Peptococcaceae incertae sedis</taxon>
        <taxon>Candidatus Avidehalobacter</taxon>
    </lineage>
</organism>
<dbReference type="PIRSF" id="PIRSF004553">
    <property type="entry name" value="CHP00095"/>
    <property type="match status" value="1"/>
</dbReference>
<keyword evidence="1 3" id="KW-0489">Methyltransferase</keyword>